<dbReference type="InterPro" id="IPR023214">
    <property type="entry name" value="HAD_sf"/>
</dbReference>
<evidence type="ECO:0000256" key="2">
    <source>
        <dbReference type="ARBA" id="ARBA00022801"/>
    </source>
</evidence>
<evidence type="ECO:0000313" key="5">
    <source>
        <dbReference type="Proteomes" id="UP001444146"/>
    </source>
</evidence>
<keyword evidence="1" id="KW-0479">Metal-binding</keyword>
<keyword evidence="5" id="KW-1185">Reference proteome</keyword>
<dbReference type="SFLD" id="SFLDS00003">
    <property type="entry name" value="Haloacid_Dehalogenase"/>
    <property type="match status" value="1"/>
</dbReference>
<protein>
    <submittedName>
        <fullName evidence="4">Mannosyl-3-phosphoglycerate phosphatase-related protein</fullName>
        <ecNumber evidence="4">3.1.3.70</ecNumber>
    </submittedName>
</protein>
<dbReference type="SFLD" id="SFLDG01140">
    <property type="entry name" value="C2.B:_Phosphomannomutase_and_P"/>
    <property type="match status" value="1"/>
</dbReference>
<dbReference type="GO" id="GO:0050531">
    <property type="term" value="F:mannosyl-3-phosphoglycerate phosphatase activity"/>
    <property type="evidence" value="ECO:0007669"/>
    <property type="project" value="UniProtKB-EC"/>
</dbReference>
<proteinExistence type="predicted"/>
<dbReference type="PANTHER" id="PTHR10000">
    <property type="entry name" value="PHOSPHOSERINE PHOSPHATASE"/>
    <property type="match status" value="1"/>
</dbReference>
<sequence>MFDPQQPLVIFTDLDGSLLDSHSYDWQPAALWLMRLKQQHVPVILCSSKTAAEMLLIQKEIGLEGRPFIAENGAVIQLDAQWRDDESWPRLIKGAPHAEILSVLQHLRERDGYKFTTISDVDEQVFSEWTGLDHKHAALARLQEASETLIWRDSDERMAAFSAKLQQLGLRFIQGARFWHVLDEQSGKAQAVSFLRRRMLQREGHDRLAIGLGDGPNDAELLDATDYAVVIKSLSRAGVQLQNDDPQRVYHTEQRGPHGWSEGINHFLGG</sequence>
<dbReference type="SUPFAM" id="SSF56784">
    <property type="entry name" value="HAD-like"/>
    <property type="match status" value="1"/>
</dbReference>
<dbReference type="EC" id="3.1.3.70" evidence="4"/>
<dbReference type="InterPro" id="IPR006381">
    <property type="entry name" value="HAD-SF-IIB-MPGP"/>
</dbReference>
<dbReference type="PANTHER" id="PTHR10000:SF8">
    <property type="entry name" value="HAD SUPERFAMILY HYDROLASE-LIKE, TYPE 3"/>
    <property type="match status" value="1"/>
</dbReference>
<dbReference type="Pfam" id="PF08282">
    <property type="entry name" value="Hydrolase_3"/>
    <property type="match status" value="1"/>
</dbReference>
<comment type="caution">
    <text evidence="4">The sequence shown here is derived from an EMBL/GenBank/DDBJ whole genome shotgun (WGS) entry which is preliminary data.</text>
</comment>
<dbReference type="SFLD" id="SFLDG01142">
    <property type="entry name" value="C2.B.2:_Mannosyl-3-phosphoglyc"/>
    <property type="match status" value="1"/>
</dbReference>
<dbReference type="Proteomes" id="UP001444146">
    <property type="component" value="Unassembled WGS sequence"/>
</dbReference>
<dbReference type="EMBL" id="JAYMYY010000004">
    <property type="protein sequence ID" value="MEO3991270.1"/>
    <property type="molecule type" value="Genomic_DNA"/>
</dbReference>
<dbReference type="Gene3D" id="3.40.50.1000">
    <property type="entry name" value="HAD superfamily/HAD-like"/>
    <property type="match status" value="1"/>
</dbReference>
<keyword evidence="2 4" id="KW-0378">Hydrolase</keyword>
<dbReference type="Gene3D" id="3.30.980.20">
    <property type="entry name" value="Putative mannosyl-3-phosphoglycerate phosphatase, domain 2"/>
    <property type="match status" value="1"/>
</dbReference>
<evidence type="ECO:0000313" key="4">
    <source>
        <dbReference type="EMBL" id="MEO3991270.1"/>
    </source>
</evidence>
<dbReference type="NCBIfam" id="TIGR01486">
    <property type="entry name" value="HAD-SF-IIB-MPGP"/>
    <property type="match status" value="1"/>
</dbReference>
<dbReference type="NCBIfam" id="TIGR01484">
    <property type="entry name" value="HAD-SF-IIB"/>
    <property type="match status" value="1"/>
</dbReference>
<organism evidence="4 5">
    <name type="scientific">Pseudocitrobacter cyperus</name>
    <dbReference type="NCBI Taxonomy" id="3112843"/>
    <lineage>
        <taxon>Bacteria</taxon>
        <taxon>Pseudomonadati</taxon>
        <taxon>Pseudomonadota</taxon>
        <taxon>Gammaproteobacteria</taxon>
        <taxon>Enterobacterales</taxon>
        <taxon>Enterobacteriaceae</taxon>
        <taxon>Pseudocitrobacter</taxon>
    </lineage>
</organism>
<dbReference type="InterPro" id="IPR036412">
    <property type="entry name" value="HAD-like_sf"/>
</dbReference>
<reference evidence="4 5" key="1">
    <citation type="submission" date="2024-01" db="EMBL/GenBank/DDBJ databases">
        <title>Pseudocitrobacter sp. Endophytic strain Cyp-38L.</title>
        <authorList>
            <person name="Amer M.A."/>
            <person name="Hamed S.M."/>
        </authorList>
    </citation>
    <scope>NUCLEOTIDE SEQUENCE [LARGE SCALE GENOMIC DNA]</scope>
    <source>
        <strain evidence="4 5">Cyp38S</strain>
    </source>
</reference>
<evidence type="ECO:0000256" key="3">
    <source>
        <dbReference type="ARBA" id="ARBA00022842"/>
    </source>
</evidence>
<accession>A0ABV0HLE1</accession>
<evidence type="ECO:0000256" key="1">
    <source>
        <dbReference type="ARBA" id="ARBA00022723"/>
    </source>
</evidence>
<dbReference type="InterPro" id="IPR006379">
    <property type="entry name" value="HAD-SF_hydro_IIB"/>
</dbReference>
<dbReference type="CDD" id="cd07507">
    <property type="entry name" value="HAD_Pase"/>
    <property type="match status" value="1"/>
</dbReference>
<gene>
    <name evidence="4" type="ORF">VSR74_15790</name>
</gene>
<dbReference type="RefSeq" id="WP_347795591.1">
    <property type="nucleotide sequence ID" value="NZ_JAYMYY010000004.1"/>
</dbReference>
<name>A0ABV0HLE1_9ENTR</name>
<keyword evidence="3" id="KW-0460">Magnesium</keyword>
<dbReference type="NCBIfam" id="NF002976">
    <property type="entry name" value="PRK03669.1"/>
    <property type="match status" value="1"/>
</dbReference>